<sequence length="427" mass="48645">MENVPDNTTVWTKVSKKISALDQYHHQTTQADVVELNVEVNSDHLTSEAAILYSPHNISTFAWFNVSCSFLQMPEDFIKNIVEPIIVCFGIFGILLTLVVLTRKCMSNSCNCYLTALAIGDLMFLLIMSSKILMDKLADCHFMTGPEMTVFGIYSIICMDIFQYMTVGVTVMLAVERYIAICHPMRAMGMCTVKRARMVIVGLAVIAFILLCPKFTDIGLTKARMMSGEEISVFTYQYSYNNVIYTYVVIVCLLTVIPLVTLLILNGRIIYEIRRSSRYLQNYLGVDWRVRSIVSSDELKITMMLVSVVLAFFACHSPYMVYIAVMAVKEFDTVDHSELTSSASLTYFRHVCHSLLALKSSCNFVLYCWFSDKFWATFKRTFCHQRCPGRQLVCRSNSFNNNGHHCRFGSHAHPLRSSYYVSKETTC</sequence>
<dbReference type="SUPFAM" id="SSF81321">
    <property type="entry name" value="Family A G protein-coupled receptor-like"/>
    <property type="match status" value="1"/>
</dbReference>
<dbReference type="PANTHER" id="PTHR46641:SF2">
    <property type="entry name" value="FMRFAMIDE RECEPTOR"/>
    <property type="match status" value="1"/>
</dbReference>
<dbReference type="AlphaFoldDB" id="A0AAV2H4W8"/>
<protein>
    <recommendedName>
        <fullName evidence="6">G-protein coupled receptors family 1 profile domain-containing protein</fullName>
    </recommendedName>
</protein>
<evidence type="ECO:0000256" key="1">
    <source>
        <dbReference type="ARBA" id="ARBA00004370"/>
    </source>
</evidence>
<feature type="transmembrane region" description="Helical" evidence="5">
    <location>
        <begin position="113"/>
        <end position="133"/>
    </location>
</feature>
<dbReference type="Proteomes" id="UP001497497">
    <property type="component" value="Unassembled WGS sequence"/>
</dbReference>
<feature type="transmembrane region" description="Helical" evidence="5">
    <location>
        <begin position="153"/>
        <end position="175"/>
    </location>
</feature>
<comment type="subcellular location">
    <subcellularLocation>
        <location evidence="1">Membrane</location>
    </subcellularLocation>
</comment>
<organism evidence="7 8">
    <name type="scientific">Lymnaea stagnalis</name>
    <name type="common">Great pond snail</name>
    <name type="synonym">Helix stagnalis</name>
    <dbReference type="NCBI Taxonomy" id="6523"/>
    <lineage>
        <taxon>Eukaryota</taxon>
        <taxon>Metazoa</taxon>
        <taxon>Spiralia</taxon>
        <taxon>Lophotrochozoa</taxon>
        <taxon>Mollusca</taxon>
        <taxon>Gastropoda</taxon>
        <taxon>Heterobranchia</taxon>
        <taxon>Euthyneura</taxon>
        <taxon>Panpulmonata</taxon>
        <taxon>Hygrophila</taxon>
        <taxon>Lymnaeoidea</taxon>
        <taxon>Lymnaeidae</taxon>
        <taxon>Lymnaea</taxon>
    </lineage>
</organism>
<dbReference type="InterPro" id="IPR052954">
    <property type="entry name" value="GPCR-Ligand_Int"/>
</dbReference>
<evidence type="ECO:0000259" key="6">
    <source>
        <dbReference type="PROSITE" id="PS50262"/>
    </source>
</evidence>
<evidence type="ECO:0000256" key="2">
    <source>
        <dbReference type="ARBA" id="ARBA00022692"/>
    </source>
</evidence>
<keyword evidence="2 5" id="KW-0812">Transmembrane</keyword>
<keyword evidence="3 5" id="KW-1133">Transmembrane helix</keyword>
<dbReference type="PROSITE" id="PS50262">
    <property type="entry name" value="G_PROTEIN_RECEP_F1_2"/>
    <property type="match status" value="1"/>
</dbReference>
<feature type="transmembrane region" description="Helical" evidence="5">
    <location>
        <begin position="301"/>
        <end position="327"/>
    </location>
</feature>
<dbReference type="InterPro" id="IPR017452">
    <property type="entry name" value="GPCR_Rhodpsn_7TM"/>
</dbReference>
<gene>
    <name evidence="7" type="ORF">GSLYS_00002865001</name>
</gene>
<feature type="transmembrane region" description="Helical" evidence="5">
    <location>
        <begin position="196"/>
        <end position="216"/>
    </location>
</feature>
<dbReference type="GO" id="GO:0004930">
    <property type="term" value="F:G protein-coupled receptor activity"/>
    <property type="evidence" value="ECO:0007669"/>
    <property type="project" value="InterPro"/>
</dbReference>
<evidence type="ECO:0000256" key="5">
    <source>
        <dbReference type="SAM" id="Phobius"/>
    </source>
</evidence>
<dbReference type="CDD" id="cd14978">
    <property type="entry name" value="7tmA_FMRFamide_R-like"/>
    <property type="match status" value="1"/>
</dbReference>
<evidence type="ECO:0000313" key="7">
    <source>
        <dbReference type="EMBL" id="CAL1528695.1"/>
    </source>
</evidence>
<feature type="domain" description="G-protein coupled receptors family 1 profile" evidence="6">
    <location>
        <begin position="92"/>
        <end position="367"/>
    </location>
</feature>
<dbReference type="InterPro" id="IPR000276">
    <property type="entry name" value="GPCR_Rhodpsn"/>
</dbReference>
<feature type="transmembrane region" description="Helical" evidence="5">
    <location>
        <begin position="347"/>
        <end position="370"/>
    </location>
</feature>
<evidence type="ECO:0000256" key="4">
    <source>
        <dbReference type="ARBA" id="ARBA00023136"/>
    </source>
</evidence>
<dbReference type="EMBL" id="CAXITT010000036">
    <property type="protein sequence ID" value="CAL1528695.1"/>
    <property type="molecule type" value="Genomic_DNA"/>
</dbReference>
<name>A0AAV2H4W8_LYMST</name>
<feature type="transmembrane region" description="Helical" evidence="5">
    <location>
        <begin position="81"/>
        <end position="101"/>
    </location>
</feature>
<dbReference type="Pfam" id="PF00001">
    <property type="entry name" value="7tm_1"/>
    <property type="match status" value="1"/>
</dbReference>
<dbReference type="GO" id="GO:0016020">
    <property type="term" value="C:membrane"/>
    <property type="evidence" value="ECO:0007669"/>
    <property type="project" value="UniProtKB-SubCell"/>
</dbReference>
<dbReference type="PANTHER" id="PTHR46641">
    <property type="entry name" value="FMRFAMIDE RECEPTOR-RELATED"/>
    <property type="match status" value="1"/>
</dbReference>
<feature type="transmembrane region" description="Helical" evidence="5">
    <location>
        <begin position="244"/>
        <end position="265"/>
    </location>
</feature>
<accession>A0AAV2H4W8</accession>
<proteinExistence type="predicted"/>
<keyword evidence="8" id="KW-1185">Reference proteome</keyword>
<comment type="caution">
    <text evidence="7">The sequence shown here is derived from an EMBL/GenBank/DDBJ whole genome shotgun (WGS) entry which is preliminary data.</text>
</comment>
<dbReference type="PRINTS" id="PR00237">
    <property type="entry name" value="GPCRRHODOPSN"/>
</dbReference>
<dbReference type="Gene3D" id="1.20.1070.10">
    <property type="entry name" value="Rhodopsin 7-helix transmembrane proteins"/>
    <property type="match status" value="1"/>
</dbReference>
<evidence type="ECO:0000313" key="8">
    <source>
        <dbReference type="Proteomes" id="UP001497497"/>
    </source>
</evidence>
<keyword evidence="4 5" id="KW-0472">Membrane</keyword>
<evidence type="ECO:0000256" key="3">
    <source>
        <dbReference type="ARBA" id="ARBA00022989"/>
    </source>
</evidence>
<reference evidence="7 8" key="1">
    <citation type="submission" date="2024-04" db="EMBL/GenBank/DDBJ databases">
        <authorList>
            <consortium name="Genoscope - CEA"/>
            <person name="William W."/>
        </authorList>
    </citation>
    <scope>NUCLEOTIDE SEQUENCE [LARGE SCALE GENOMIC DNA]</scope>
</reference>